<evidence type="ECO:0000256" key="1">
    <source>
        <dbReference type="SAM" id="MobiDB-lite"/>
    </source>
</evidence>
<feature type="transmembrane region" description="Helical" evidence="2">
    <location>
        <begin position="227"/>
        <end position="250"/>
    </location>
</feature>
<sequence length="461" mass="48655">MGTWWSLVGQAAWQGLIRLFANPVWYAGWLLVIWELARNVRRERRLFGVRVTRPWRAVRQRFLQAAVTGIIVSVLAAAAGVVVPARVAVAVTAVTVVLGLLRLRFAATLYSASVVALAATVASAFAAGLPAPWAGMARAVAACNPGTCLAVAAAASLAEFILLVWNRRHPGTPAMVWGRRGKGIGCAVSQLCFAVPWLAVAPGGLAWPGLLPPGWPWFGAASLAGAAGAAGTAGFGAMGVPLLVGHAGFWTTRQPGEGMRPVWVYDAVAVVCLAAAAWAVRHGWGAAGWLAPVLALASREAMLWWMARAEAVGDPLFVPVSSGVRVLGVQPGSLAAEVGIRPGEIITHINQVPVHTGYDLYFAFNQNPAYVRLQVVDLRGEPRWAGKPVYEGERHRLGLVLPPDDGVVQAFLRPPGRGGLWQTLYARFTARHPSAREHGQPAAAPPGAVGPHLQGSVAERG</sequence>
<accession>A0A917K975</accession>
<evidence type="ECO:0000256" key="2">
    <source>
        <dbReference type="SAM" id="Phobius"/>
    </source>
</evidence>
<proteinExistence type="predicted"/>
<reference evidence="4" key="2">
    <citation type="submission" date="2020-09" db="EMBL/GenBank/DDBJ databases">
        <authorList>
            <person name="Sun Q."/>
            <person name="Ohkuma M."/>
        </authorList>
    </citation>
    <scope>NUCLEOTIDE SEQUENCE</scope>
    <source>
        <strain evidence="4">JCM 18487</strain>
    </source>
</reference>
<evidence type="ECO:0000313" key="4">
    <source>
        <dbReference type="EMBL" id="GGJ05861.1"/>
    </source>
</evidence>
<feature type="domain" description="PDZ" evidence="3">
    <location>
        <begin position="326"/>
        <end position="361"/>
    </location>
</feature>
<reference evidence="4" key="1">
    <citation type="journal article" date="2014" name="Int. J. Syst. Evol. Microbiol.">
        <title>Complete genome sequence of Corynebacterium casei LMG S-19264T (=DSM 44701T), isolated from a smear-ripened cheese.</title>
        <authorList>
            <consortium name="US DOE Joint Genome Institute (JGI-PGF)"/>
            <person name="Walter F."/>
            <person name="Albersmeier A."/>
            <person name="Kalinowski J."/>
            <person name="Ruckert C."/>
        </authorList>
    </citation>
    <scope>NUCLEOTIDE SEQUENCE</scope>
    <source>
        <strain evidence="4">JCM 18487</strain>
    </source>
</reference>
<dbReference type="InterPro" id="IPR041489">
    <property type="entry name" value="PDZ_6"/>
</dbReference>
<protein>
    <recommendedName>
        <fullName evidence="3">PDZ domain-containing protein</fullName>
    </recommendedName>
</protein>
<dbReference type="Gene3D" id="2.30.42.10">
    <property type="match status" value="1"/>
</dbReference>
<dbReference type="SUPFAM" id="SSF50156">
    <property type="entry name" value="PDZ domain-like"/>
    <property type="match status" value="1"/>
</dbReference>
<dbReference type="RefSeq" id="WP_188881992.1">
    <property type="nucleotide sequence ID" value="NZ_BMOY01000018.1"/>
</dbReference>
<keyword evidence="5" id="KW-1185">Reference proteome</keyword>
<feature type="transmembrane region" description="Helical" evidence="2">
    <location>
        <begin position="87"/>
        <end position="105"/>
    </location>
</feature>
<dbReference type="InterPro" id="IPR036034">
    <property type="entry name" value="PDZ_sf"/>
</dbReference>
<feature type="transmembrane region" description="Helical" evidence="2">
    <location>
        <begin position="20"/>
        <end position="37"/>
    </location>
</feature>
<keyword evidence="2" id="KW-0472">Membrane</keyword>
<dbReference type="Pfam" id="PF17820">
    <property type="entry name" value="PDZ_6"/>
    <property type="match status" value="1"/>
</dbReference>
<dbReference type="EMBL" id="BMOY01000018">
    <property type="protein sequence ID" value="GGJ05861.1"/>
    <property type="molecule type" value="Genomic_DNA"/>
</dbReference>
<feature type="transmembrane region" description="Helical" evidence="2">
    <location>
        <begin position="112"/>
        <end position="133"/>
    </location>
</feature>
<dbReference type="Proteomes" id="UP000637695">
    <property type="component" value="Unassembled WGS sequence"/>
</dbReference>
<evidence type="ECO:0000259" key="3">
    <source>
        <dbReference type="Pfam" id="PF17820"/>
    </source>
</evidence>
<evidence type="ECO:0000313" key="5">
    <source>
        <dbReference type="Proteomes" id="UP000637695"/>
    </source>
</evidence>
<comment type="caution">
    <text evidence="4">The sequence shown here is derived from an EMBL/GenBank/DDBJ whole genome shotgun (WGS) entry which is preliminary data.</text>
</comment>
<dbReference type="AlphaFoldDB" id="A0A917K975"/>
<feature type="transmembrane region" description="Helical" evidence="2">
    <location>
        <begin position="262"/>
        <end position="280"/>
    </location>
</feature>
<name>A0A917K975_9BACL</name>
<keyword evidence="2" id="KW-1133">Transmembrane helix</keyword>
<gene>
    <name evidence="4" type="ORF">GCM10010885_13800</name>
</gene>
<keyword evidence="2" id="KW-0812">Transmembrane</keyword>
<feature type="region of interest" description="Disordered" evidence="1">
    <location>
        <begin position="432"/>
        <end position="461"/>
    </location>
</feature>
<feature type="transmembrane region" description="Helical" evidence="2">
    <location>
        <begin position="62"/>
        <end position="81"/>
    </location>
</feature>
<feature type="compositionally biased region" description="Low complexity" evidence="1">
    <location>
        <begin position="441"/>
        <end position="451"/>
    </location>
</feature>
<feature type="transmembrane region" description="Helical" evidence="2">
    <location>
        <begin position="139"/>
        <end position="165"/>
    </location>
</feature>
<feature type="transmembrane region" description="Helical" evidence="2">
    <location>
        <begin position="186"/>
        <end position="207"/>
    </location>
</feature>
<organism evidence="4 5">
    <name type="scientific">Alicyclobacillus cellulosilyticus</name>
    <dbReference type="NCBI Taxonomy" id="1003997"/>
    <lineage>
        <taxon>Bacteria</taxon>
        <taxon>Bacillati</taxon>
        <taxon>Bacillota</taxon>
        <taxon>Bacilli</taxon>
        <taxon>Bacillales</taxon>
        <taxon>Alicyclobacillaceae</taxon>
        <taxon>Alicyclobacillus</taxon>
    </lineage>
</organism>